<proteinExistence type="predicted"/>
<evidence type="ECO:0000256" key="3">
    <source>
        <dbReference type="ARBA" id="ARBA00023237"/>
    </source>
</evidence>
<evidence type="ECO:0000313" key="5">
    <source>
        <dbReference type="Proteomes" id="UP000008461"/>
    </source>
</evidence>
<dbReference type="PANTHER" id="PTHR12815">
    <property type="entry name" value="SORTING AND ASSEMBLY MACHINERY SAMM50 PROTEIN FAMILY MEMBER"/>
    <property type="match status" value="1"/>
</dbReference>
<dbReference type="eggNOG" id="COG4775">
    <property type="taxonomic scope" value="Bacteria"/>
</dbReference>
<protein>
    <submittedName>
        <fullName evidence="4">Surface antigen (D15)</fullName>
    </submittedName>
</protein>
<evidence type="ECO:0000313" key="4">
    <source>
        <dbReference type="EMBL" id="AEE48979.1"/>
    </source>
</evidence>
<dbReference type="AlphaFoldDB" id="F4KRJ0"/>
<dbReference type="Proteomes" id="UP000008461">
    <property type="component" value="Chromosome"/>
</dbReference>
<keyword evidence="2" id="KW-0732">Signal</keyword>
<evidence type="ECO:0000256" key="2">
    <source>
        <dbReference type="ARBA" id="ARBA00022729"/>
    </source>
</evidence>
<keyword evidence="5" id="KW-1185">Reference proteome</keyword>
<dbReference type="RefSeq" id="WP_013763534.1">
    <property type="nucleotide sequence ID" value="NC_015510.1"/>
</dbReference>
<keyword evidence="3" id="KW-0472">Membrane</keyword>
<keyword evidence="1" id="KW-0812">Transmembrane</keyword>
<dbReference type="PROSITE" id="PS51257">
    <property type="entry name" value="PROKAR_LIPOPROTEIN"/>
    <property type="match status" value="1"/>
</dbReference>
<gene>
    <name evidence="4" type="ordered locus">Halhy_1081</name>
</gene>
<reference key="2">
    <citation type="submission" date="2011-04" db="EMBL/GenBank/DDBJ databases">
        <title>Complete sequence of chromosome of Haliscomenobacter hydrossis DSM 1100.</title>
        <authorList>
            <consortium name="US DOE Joint Genome Institute (JGI-PGF)"/>
            <person name="Lucas S."/>
            <person name="Han J."/>
            <person name="Lapidus A."/>
            <person name="Bruce D."/>
            <person name="Goodwin L."/>
            <person name="Pitluck S."/>
            <person name="Peters L."/>
            <person name="Kyrpides N."/>
            <person name="Mavromatis K."/>
            <person name="Ivanova N."/>
            <person name="Ovchinnikova G."/>
            <person name="Pagani I."/>
            <person name="Daligault H."/>
            <person name="Detter J.C."/>
            <person name="Han C."/>
            <person name="Land M."/>
            <person name="Hauser L."/>
            <person name="Markowitz V."/>
            <person name="Cheng J.-F."/>
            <person name="Hugenholtz P."/>
            <person name="Woyke T."/>
            <person name="Wu D."/>
            <person name="Verbarg S."/>
            <person name="Frueling A."/>
            <person name="Brambilla E."/>
            <person name="Klenk H.-P."/>
            <person name="Eisen J.A."/>
        </authorList>
    </citation>
    <scope>NUCLEOTIDE SEQUENCE</scope>
    <source>
        <strain>DSM 1100</strain>
    </source>
</reference>
<dbReference type="STRING" id="760192.Halhy_1081"/>
<organism evidence="4 5">
    <name type="scientific">Haliscomenobacter hydrossis (strain ATCC 27775 / DSM 1100 / LMG 10767 / O)</name>
    <dbReference type="NCBI Taxonomy" id="760192"/>
    <lineage>
        <taxon>Bacteria</taxon>
        <taxon>Pseudomonadati</taxon>
        <taxon>Bacteroidota</taxon>
        <taxon>Saprospiria</taxon>
        <taxon>Saprospirales</taxon>
        <taxon>Haliscomenobacteraceae</taxon>
        <taxon>Haliscomenobacter</taxon>
    </lineage>
</organism>
<dbReference type="Gene3D" id="2.40.160.50">
    <property type="entry name" value="membrane protein fhac: a member of the omp85/tpsb transporter family"/>
    <property type="match status" value="1"/>
</dbReference>
<name>F4KRJ0_HALH1</name>
<sequence length="815" mass="93527">MSKSKVNPLWISLALGLLLSSCNTTKFLDVDQFLLKKNRLVLKAEEKIPNQGLLTYEMETLYKQKPNGNLFFVFPREWFWFKTNEPGDTSGFKRWQRRVLSEVPAIFDEGLCNKTADAITGYLNNKGYFNCETIYEETLRKKKAWVTYYVFPKKRTYIDTIIFRSSDSVIDSILQAIKGESLLKKGEPLDSRLYDLEKERIALYMRNQGYANFFSNYVAQLTADTSLKPYQALVNLEVLPPIEDSIHQVFKVGKIVVYPNYSPEQEAGDFVGVDTSVQGLIFRDEPGKTLYFKESVLLLAVKTKTGDPFRQTDIEATQQELSASGVFKFVRIKQVLSSTAANELDILIFLTPNLRLELGADFEVNFTNRSINTGTFNLIGLSLRPSIRNRNIFNGAETLITSIRAGVEVNPNLSKGVRFWNTIDLGFQSDLYFPRFKDYLGLWRFFYKLPFNKAKKQEGTDLYTALTQNAKTKISAGYNYTRFLDFYSWNIFNLGYGFEYNRGKQRSYVLNHLVADYFKPSLDSNFTKNIGSAFLRKSLESRFIISLLFREFNYNYTGKPDSRGNTIHTSFNFETAGSELYAINRLSNGISGKKDTFRIDSVDFAQYNRVEMSLRYYRQFTPKSSLAARFGFGIVRPFGASEVVPYLKQFGIGGPNSIRAWPARGLGPGGFIDSLSIQRGNGNNLNLFRTGDLWLEGNLEYRFNVYSRLNGAIFLDAGNVWTFDDDPQTPGAPFFFSDPNRPSETPGKGRYDPFYKQIAIGSGFGMRLDLTYFILRIDLGMKIRYPYRWDGVHFWNPPSRWFQRMNLNLGLGMPF</sequence>
<dbReference type="Gene3D" id="3.10.20.310">
    <property type="entry name" value="membrane protein fhac"/>
    <property type="match status" value="1"/>
</dbReference>
<dbReference type="EMBL" id="CP002691">
    <property type="protein sequence ID" value="AEE48979.1"/>
    <property type="molecule type" value="Genomic_DNA"/>
</dbReference>
<dbReference type="InterPro" id="IPR039910">
    <property type="entry name" value="D15-like"/>
</dbReference>
<dbReference type="OrthoDB" id="9814535at2"/>
<keyword evidence="3" id="KW-0998">Cell outer membrane</keyword>
<dbReference type="PANTHER" id="PTHR12815:SF47">
    <property type="entry name" value="TRANSLOCATION AND ASSEMBLY MODULE SUBUNIT TAMA"/>
    <property type="match status" value="1"/>
</dbReference>
<evidence type="ECO:0000256" key="1">
    <source>
        <dbReference type="ARBA" id="ARBA00022692"/>
    </source>
</evidence>
<dbReference type="HOGENOM" id="CLU_010929_0_0_10"/>
<accession>F4KRJ0</accession>
<reference evidence="4 5" key="1">
    <citation type="journal article" date="2011" name="Stand. Genomic Sci.">
        <title>Complete genome sequence of Haliscomenobacter hydrossis type strain (O).</title>
        <authorList>
            <consortium name="US DOE Joint Genome Institute (JGI-PGF)"/>
            <person name="Daligault H."/>
            <person name="Lapidus A."/>
            <person name="Zeytun A."/>
            <person name="Nolan M."/>
            <person name="Lucas S."/>
            <person name="Del Rio T.G."/>
            <person name="Tice H."/>
            <person name="Cheng J.F."/>
            <person name="Tapia R."/>
            <person name="Han C."/>
            <person name="Goodwin L."/>
            <person name="Pitluck S."/>
            <person name="Liolios K."/>
            <person name="Pagani I."/>
            <person name="Ivanova N."/>
            <person name="Huntemann M."/>
            <person name="Mavromatis K."/>
            <person name="Mikhailova N."/>
            <person name="Pati A."/>
            <person name="Chen A."/>
            <person name="Palaniappan K."/>
            <person name="Land M."/>
            <person name="Hauser L."/>
            <person name="Brambilla E.M."/>
            <person name="Rohde M."/>
            <person name="Verbarg S."/>
            <person name="Goker M."/>
            <person name="Bristow J."/>
            <person name="Eisen J.A."/>
            <person name="Markowitz V."/>
            <person name="Hugenholtz P."/>
            <person name="Kyrpides N.C."/>
            <person name="Klenk H.P."/>
            <person name="Woyke T."/>
        </authorList>
    </citation>
    <scope>NUCLEOTIDE SEQUENCE [LARGE SCALE GENOMIC DNA]</scope>
    <source>
        <strain evidence="5">ATCC 27775 / DSM 1100 / LMG 10767 / O</strain>
    </source>
</reference>
<dbReference type="KEGG" id="hhy:Halhy_1081"/>